<organism evidence="1 2">
    <name type="scientific">Natronosporangium hydrolyticum</name>
    <dbReference type="NCBI Taxonomy" id="2811111"/>
    <lineage>
        <taxon>Bacteria</taxon>
        <taxon>Bacillati</taxon>
        <taxon>Actinomycetota</taxon>
        <taxon>Actinomycetes</taxon>
        <taxon>Micromonosporales</taxon>
        <taxon>Micromonosporaceae</taxon>
        <taxon>Natronosporangium</taxon>
    </lineage>
</organism>
<evidence type="ECO:0000313" key="2">
    <source>
        <dbReference type="Proteomes" id="UP000662857"/>
    </source>
</evidence>
<gene>
    <name evidence="1" type="ORF">JQS43_17945</name>
</gene>
<sequence>MPEVYGYQLLGPLLHHGDYDQHFLDRIGSDMIEFEMAHGGSGVWTSIHDLAGLDPFLGTDTNHWVRLDWSGEWDDPQAIAGFDPMHGLMSALERNPEAAKTVLTGTYEGGDAFALLTDDEGNPILDRDGNEIYEQRLPRLQHLLTEREWFADFGDPFALRDPSGWANDWSEHNPGHAALGRMLEASVVGDPSDERAVLIAEQIVYGLNAVDPRPGGDLMPSAIREPVAAIIATYIEDVNENVFVDEPGTAGAWGIDATYPVEARQEIITRHKTDLELLLKDLGRDEVAQHTVRAAQYEYTFDMYEYYLAGEDDATSTLESRLSRVDELAHRSGEVIGALDNGLLDNERLELEERLALVEARLMSERAMSEVLLLAPHPGLRAAGLAAALVLNPEGSFESEREMSEAELERRFVEVRRGSQVTAEVLAAEAIRRNAPLDLPQELLVPETGEPIPSNEWGSAEREAWQEYLKTEEGRAVSAAVTAAGKEYVAAFSSMRS</sequence>
<keyword evidence="2" id="KW-1185">Reference proteome</keyword>
<dbReference type="RefSeq" id="WP_239675561.1">
    <property type="nucleotide sequence ID" value="NZ_CP070499.1"/>
</dbReference>
<name>A0A895YDK5_9ACTN</name>
<dbReference type="Proteomes" id="UP000662857">
    <property type="component" value="Chromosome"/>
</dbReference>
<dbReference type="EMBL" id="CP070499">
    <property type="protein sequence ID" value="QSB13469.1"/>
    <property type="molecule type" value="Genomic_DNA"/>
</dbReference>
<proteinExistence type="predicted"/>
<protein>
    <submittedName>
        <fullName evidence="1">Uncharacterized protein</fullName>
    </submittedName>
</protein>
<dbReference type="KEGG" id="nhy:JQS43_17945"/>
<reference evidence="1" key="1">
    <citation type="submission" date="2021-02" db="EMBL/GenBank/DDBJ databases">
        <title>Natrosporangium hydrolyticum gen. nov., sp. nov, a haloalkaliphilic actinobacterium from a soda solonchak soil.</title>
        <authorList>
            <person name="Sorokin D.Y."/>
            <person name="Khijniak T.V."/>
            <person name="Zakharycheva A.P."/>
            <person name="Boueva O.V."/>
            <person name="Ariskina E.V."/>
            <person name="Hahnke R.L."/>
            <person name="Bunk B."/>
            <person name="Sproer C."/>
            <person name="Schumann P."/>
            <person name="Evtushenko L.I."/>
            <person name="Kublanov I.V."/>
        </authorList>
    </citation>
    <scope>NUCLEOTIDE SEQUENCE</scope>
    <source>
        <strain evidence="1">DSM 106523</strain>
    </source>
</reference>
<dbReference type="AlphaFoldDB" id="A0A895YDK5"/>
<accession>A0A895YDK5</accession>
<evidence type="ECO:0000313" key="1">
    <source>
        <dbReference type="EMBL" id="QSB13469.1"/>
    </source>
</evidence>